<dbReference type="CDD" id="cd01948">
    <property type="entry name" value="EAL"/>
    <property type="match status" value="1"/>
</dbReference>
<dbReference type="Proteomes" id="UP001597040">
    <property type="component" value="Unassembled WGS sequence"/>
</dbReference>
<accession>A0ABW3LQP1</accession>
<proteinExistence type="predicted"/>
<dbReference type="PANTHER" id="PTHR33121">
    <property type="entry name" value="CYCLIC DI-GMP PHOSPHODIESTERASE PDEF"/>
    <property type="match status" value="1"/>
</dbReference>
<protein>
    <submittedName>
        <fullName evidence="2">EAL domain-containing protein</fullName>
    </submittedName>
</protein>
<keyword evidence="3" id="KW-1185">Reference proteome</keyword>
<sequence length="242" mass="28113">MANQSLTLEKINNIIIHHHYQPIYNLINWRICGFEVLFRSASYENPLNAFEDANKIKKLFELDMYSLKKAVTNYFQIRSFQNGVKLYANIFPSTLVNPKFITFIEDVHFKKLFNSIVLEISETEMVEDIETLKNVTSLLKEKGVQFAIDDFGKGPDDFKKLIELKPNIVKLDRYFSKEIDRCEEKKELVKNIVKYCKKFNIKLILEGIETPTELATAKLLGIKFAQGYMLGEPEKSPVGWGR</sequence>
<dbReference type="InterPro" id="IPR050706">
    <property type="entry name" value="Cyclic-di-GMP_PDE-like"/>
</dbReference>
<dbReference type="EMBL" id="JBHTKJ010000076">
    <property type="protein sequence ID" value="MFD1040682.1"/>
    <property type="molecule type" value="Genomic_DNA"/>
</dbReference>
<dbReference type="Gene3D" id="3.20.20.450">
    <property type="entry name" value="EAL domain"/>
    <property type="match status" value="1"/>
</dbReference>
<organism evidence="2 3">
    <name type="scientific">Virgibacillus byunsanensis</name>
    <dbReference type="NCBI Taxonomy" id="570945"/>
    <lineage>
        <taxon>Bacteria</taxon>
        <taxon>Bacillati</taxon>
        <taxon>Bacillota</taxon>
        <taxon>Bacilli</taxon>
        <taxon>Bacillales</taxon>
        <taxon>Bacillaceae</taxon>
        <taxon>Virgibacillus</taxon>
    </lineage>
</organism>
<evidence type="ECO:0000259" key="1">
    <source>
        <dbReference type="PROSITE" id="PS50883"/>
    </source>
</evidence>
<dbReference type="PROSITE" id="PS50883">
    <property type="entry name" value="EAL"/>
    <property type="match status" value="1"/>
</dbReference>
<dbReference type="RefSeq" id="WP_390365004.1">
    <property type="nucleotide sequence ID" value="NZ_JBHTKJ010000076.1"/>
</dbReference>
<evidence type="ECO:0000313" key="3">
    <source>
        <dbReference type="Proteomes" id="UP001597040"/>
    </source>
</evidence>
<dbReference type="InterPro" id="IPR001633">
    <property type="entry name" value="EAL_dom"/>
</dbReference>
<dbReference type="SMART" id="SM00052">
    <property type="entry name" value="EAL"/>
    <property type="match status" value="1"/>
</dbReference>
<dbReference type="Pfam" id="PF00563">
    <property type="entry name" value="EAL"/>
    <property type="match status" value="1"/>
</dbReference>
<gene>
    <name evidence="2" type="ORF">ACFQ3N_20170</name>
</gene>
<evidence type="ECO:0000313" key="2">
    <source>
        <dbReference type="EMBL" id="MFD1040682.1"/>
    </source>
</evidence>
<name>A0ABW3LQP1_9BACI</name>
<dbReference type="InterPro" id="IPR035919">
    <property type="entry name" value="EAL_sf"/>
</dbReference>
<feature type="domain" description="EAL" evidence="1">
    <location>
        <begin position="1"/>
        <end position="242"/>
    </location>
</feature>
<dbReference type="SUPFAM" id="SSF141868">
    <property type="entry name" value="EAL domain-like"/>
    <property type="match status" value="1"/>
</dbReference>
<reference evidence="3" key="1">
    <citation type="journal article" date="2019" name="Int. J. Syst. Evol. Microbiol.">
        <title>The Global Catalogue of Microorganisms (GCM) 10K type strain sequencing project: providing services to taxonomists for standard genome sequencing and annotation.</title>
        <authorList>
            <consortium name="The Broad Institute Genomics Platform"/>
            <consortium name="The Broad Institute Genome Sequencing Center for Infectious Disease"/>
            <person name="Wu L."/>
            <person name="Ma J."/>
        </authorList>
    </citation>
    <scope>NUCLEOTIDE SEQUENCE [LARGE SCALE GENOMIC DNA]</scope>
    <source>
        <strain evidence="3">CCUG 56754</strain>
    </source>
</reference>
<comment type="caution">
    <text evidence="2">The sequence shown here is derived from an EMBL/GenBank/DDBJ whole genome shotgun (WGS) entry which is preliminary data.</text>
</comment>
<dbReference type="PANTHER" id="PTHR33121:SF76">
    <property type="entry name" value="SIGNALING PROTEIN"/>
    <property type="match status" value="1"/>
</dbReference>